<dbReference type="STRING" id="1195236.CTER_4428"/>
<evidence type="ECO:0008006" key="4">
    <source>
        <dbReference type="Google" id="ProtNLM"/>
    </source>
</evidence>
<dbReference type="PATRIC" id="fig|1195236.3.peg.4614"/>
<keyword evidence="1" id="KW-0812">Transmembrane</keyword>
<dbReference type="EMBL" id="AORV01000061">
    <property type="protein sequence ID" value="EMS69920.1"/>
    <property type="molecule type" value="Genomic_DNA"/>
</dbReference>
<dbReference type="Proteomes" id="UP000014155">
    <property type="component" value="Unassembled WGS sequence"/>
</dbReference>
<dbReference type="RefSeq" id="WP_004629330.1">
    <property type="nucleotide sequence ID" value="NZ_AORV01000061.1"/>
</dbReference>
<name>S0FFS3_RUMCE</name>
<gene>
    <name evidence="2" type="ORF">CTER_4428</name>
</gene>
<feature type="transmembrane region" description="Helical" evidence="1">
    <location>
        <begin position="12"/>
        <end position="30"/>
    </location>
</feature>
<keyword evidence="1" id="KW-1133">Transmembrane helix</keyword>
<dbReference type="Pfam" id="PF12669">
    <property type="entry name" value="FeoB_associated"/>
    <property type="match status" value="1"/>
</dbReference>
<evidence type="ECO:0000313" key="3">
    <source>
        <dbReference type="Proteomes" id="UP000014155"/>
    </source>
</evidence>
<comment type="caution">
    <text evidence="2">The sequence shown here is derived from an EMBL/GenBank/DDBJ whole genome shotgun (WGS) entry which is preliminary data.</text>
</comment>
<evidence type="ECO:0000256" key="1">
    <source>
        <dbReference type="SAM" id="Phobius"/>
    </source>
</evidence>
<organism evidence="2 3">
    <name type="scientific">Ruminiclostridium cellobioparum subsp. termitidis CT1112</name>
    <dbReference type="NCBI Taxonomy" id="1195236"/>
    <lineage>
        <taxon>Bacteria</taxon>
        <taxon>Bacillati</taxon>
        <taxon>Bacillota</taxon>
        <taxon>Clostridia</taxon>
        <taxon>Eubacteriales</taxon>
        <taxon>Oscillospiraceae</taxon>
        <taxon>Ruminiclostridium</taxon>
    </lineage>
</organism>
<protein>
    <recommendedName>
        <fullName evidence="4">Virus attachment protein p12 family</fullName>
    </recommendedName>
</protein>
<evidence type="ECO:0000313" key="2">
    <source>
        <dbReference type="EMBL" id="EMS69920.1"/>
    </source>
</evidence>
<keyword evidence="3" id="KW-1185">Reference proteome</keyword>
<accession>S0FFS3</accession>
<keyword evidence="1" id="KW-0472">Membrane</keyword>
<proteinExistence type="predicted"/>
<dbReference type="AlphaFoldDB" id="S0FFS3"/>
<reference evidence="2 3" key="1">
    <citation type="journal article" date="2013" name="Genome Announc.">
        <title>Draft Genome Sequence of the Cellulolytic, Mesophilic, Anaerobic Bacterium Clostridium termitidis Strain CT1112 (DSM 5398).</title>
        <authorList>
            <person name="Lal S."/>
            <person name="Ramachandran U."/>
            <person name="Zhang X."/>
            <person name="Munir R."/>
            <person name="Sparling R."/>
            <person name="Levin D.B."/>
        </authorList>
    </citation>
    <scope>NUCLEOTIDE SEQUENCE [LARGE SCALE GENOMIC DNA]</scope>
    <source>
        <strain evidence="2 3">CT1112</strain>
    </source>
</reference>
<sequence>MIQFLKDNLATIIIAAIVIGLMVWVVIHRIRKRQRGEITCGCGCSGCSEASDCHK</sequence>